<evidence type="ECO:0000313" key="3">
    <source>
        <dbReference type="Proteomes" id="UP000054422"/>
    </source>
</evidence>
<dbReference type="PANTHER" id="PTHR36566:SF1">
    <property type="entry name" value="PYRIDINIUM-3,5-BISTHIOCARBOXYLIC ACID MONONUCLEOTIDE NICKEL INSERTION PROTEIN"/>
    <property type="match status" value="1"/>
</dbReference>
<keyword evidence="3" id="KW-1185">Reference proteome</keyword>
<keyword evidence="1" id="KW-0533">Nickel</keyword>
<evidence type="ECO:0008006" key="4">
    <source>
        <dbReference type="Google" id="ProtNLM"/>
    </source>
</evidence>
<gene>
    <name evidence="2" type="ORF">EP47_07055</name>
</gene>
<accession>A0A0A2SWX7</accession>
<reference evidence="2 3" key="1">
    <citation type="submission" date="2014-05" db="EMBL/GenBank/DDBJ databases">
        <authorList>
            <person name="Rizzardi K."/>
            <person name="Winiecka-Krusnell J."/>
            <person name="Ramliden M."/>
            <person name="Alm E."/>
            <person name="Andersson S."/>
            <person name="Byfors S."/>
        </authorList>
    </citation>
    <scope>NUCLEOTIDE SEQUENCE [LARGE SCALE GENOMIC DNA]</scope>
    <source>
        <strain evidence="2 3">LEGN</strain>
    </source>
</reference>
<evidence type="ECO:0000256" key="1">
    <source>
        <dbReference type="ARBA" id="ARBA00022596"/>
    </source>
</evidence>
<dbReference type="Pfam" id="PF01969">
    <property type="entry name" value="Ni_insertion"/>
    <property type="match status" value="1"/>
</dbReference>
<dbReference type="STRING" id="1498499.EP47_07055"/>
<name>A0A0A2SWX7_9GAMM</name>
<dbReference type="OrthoDB" id="9765625at2"/>
<dbReference type="AlphaFoldDB" id="A0A0A2SWX7"/>
<dbReference type="PANTHER" id="PTHR36566">
    <property type="entry name" value="NICKEL INSERTION PROTEIN-RELATED"/>
    <property type="match status" value="1"/>
</dbReference>
<protein>
    <recommendedName>
        <fullName evidence="4">Nickel insertion protein</fullName>
    </recommendedName>
</protein>
<dbReference type="RefSeq" id="WP_035887638.1">
    <property type="nucleotide sequence ID" value="NZ_JNCF01000008.1"/>
</dbReference>
<dbReference type="InterPro" id="IPR002822">
    <property type="entry name" value="Ni_insertion"/>
</dbReference>
<dbReference type="EMBL" id="JNCF01000008">
    <property type="protein sequence ID" value="KGP63889.1"/>
    <property type="molecule type" value="Genomic_DNA"/>
</dbReference>
<dbReference type="Gene3D" id="3.30.70.1380">
    <property type="entry name" value="Transcriptional regulatory protein pf0864 domain like"/>
    <property type="match status" value="1"/>
</dbReference>
<proteinExistence type="predicted"/>
<sequence length="406" mass="45301">MKTLYLESIAGIAGDMFAASFVDAGLVFVEELQSLSTKLGFQDITVKISVVNRASLKAAHLVVLFNEEEWVQRFSKHGIPKNHHSSHAHVPFKELERVILNSQLESEVKLLAGKILNTLAEAEAQSHGVAKEKVVFHELGMLDSLMDIVMAAYCITKVKPDLILASPVKLGRGLILTAHGQQPVPPAVSAALCSKMWVASFPVGIEPENIELSTPTGLAILKALEPVFVKEWPSGRLLITGNGAGTMDLGNYPNLFRINLFEAQQEELDLPYEQDAVFEVVANYDDITAERLAWAAQKLFEYGALDVWQTTAVGKKGRVAMLLFCLVEEATLAKSLNFILQQTSTFGVRYERKKRVKLKRYFENRATENGVFQVKIGCDTRDNKIKEKFEFEEIKELWDNNVNDSF</sequence>
<organism evidence="2 3">
    <name type="scientific">Legionella norrlandica</name>
    <dbReference type="NCBI Taxonomy" id="1498499"/>
    <lineage>
        <taxon>Bacteria</taxon>
        <taxon>Pseudomonadati</taxon>
        <taxon>Pseudomonadota</taxon>
        <taxon>Gammaproteobacteria</taxon>
        <taxon>Legionellales</taxon>
        <taxon>Legionellaceae</taxon>
        <taxon>Legionella</taxon>
    </lineage>
</organism>
<evidence type="ECO:0000313" key="2">
    <source>
        <dbReference type="EMBL" id="KGP63889.1"/>
    </source>
</evidence>
<dbReference type="Proteomes" id="UP000054422">
    <property type="component" value="Unassembled WGS sequence"/>
</dbReference>
<comment type="caution">
    <text evidence="2">The sequence shown here is derived from an EMBL/GenBank/DDBJ whole genome shotgun (WGS) entry which is preliminary data.</text>
</comment>